<keyword evidence="2" id="KW-1185">Reference proteome</keyword>
<comment type="caution">
    <text evidence="1">The sequence shown here is derived from an EMBL/GenBank/DDBJ whole genome shotgun (WGS) entry which is preliminary data.</text>
</comment>
<organism evidence="1 2">
    <name type="scientific">Rhizobium herbae</name>
    <dbReference type="NCBI Taxonomy" id="508661"/>
    <lineage>
        <taxon>Bacteria</taxon>
        <taxon>Pseudomonadati</taxon>
        <taxon>Pseudomonadota</taxon>
        <taxon>Alphaproteobacteria</taxon>
        <taxon>Hyphomicrobiales</taxon>
        <taxon>Rhizobiaceae</taxon>
        <taxon>Rhizobium/Agrobacterium group</taxon>
        <taxon>Rhizobium</taxon>
    </lineage>
</organism>
<dbReference type="Proteomes" id="UP000823786">
    <property type="component" value="Unassembled WGS sequence"/>
</dbReference>
<name>A0ABS4EWD7_9HYPH</name>
<accession>A0ABS4EWD7</accession>
<proteinExistence type="predicted"/>
<evidence type="ECO:0000313" key="1">
    <source>
        <dbReference type="EMBL" id="MBP1862259.1"/>
    </source>
</evidence>
<evidence type="ECO:0000313" key="2">
    <source>
        <dbReference type="Proteomes" id="UP000823786"/>
    </source>
</evidence>
<sequence>MDIYIKKAMGIEFAKTINAELRLLPVMGYYPHLQDAEQIVQEIRASFQ</sequence>
<dbReference type="EMBL" id="JAGGJV010000015">
    <property type="protein sequence ID" value="MBP1862259.1"/>
    <property type="molecule type" value="Genomic_DNA"/>
</dbReference>
<protein>
    <submittedName>
        <fullName evidence="1">Pimeloyl-ACP methyl ester carboxylesterase</fullName>
    </submittedName>
</protein>
<reference evidence="1 2" key="1">
    <citation type="submission" date="2021-03" db="EMBL/GenBank/DDBJ databases">
        <title>Genomic Encyclopedia of Type Strains, Phase IV (KMG-IV): sequencing the most valuable type-strain genomes for metagenomic binning, comparative biology and taxonomic classification.</title>
        <authorList>
            <person name="Goeker M."/>
        </authorList>
    </citation>
    <scope>NUCLEOTIDE SEQUENCE [LARGE SCALE GENOMIC DNA]</scope>
    <source>
        <strain evidence="1 2">DSM 26427</strain>
    </source>
</reference>
<gene>
    <name evidence="1" type="ORF">J2Z75_005790</name>
</gene>
<dbReference type="RefSeq" id="WP_234937636.1">
    <property type="nucleotide sequence ID" value="NZ_JAGGJV010000015.1"/>
</dbReference>